<dbReference type="NCBIfam" id="TIGR01891">
    <property type="entry name" value="amidohydrolases"/>
    <property type="match status" value="1"/>
</dbReference>
<dbReference type="Gene3D" id="3.30.70.360">
    <property type="match status" value="1"/>
</dbReference>
<dbReference type="InterPro" id="IPR017144">
    <property type="entry name" value="Xaa-Arg_dipeptidase"/>
</dbReference>
<dbReference type="GO" id="GO:0005737">
    <property type="term" value="C:cytoplasm"/>
    <property type="evidence" value="ECO:0007669"/>
    <property type="project" value="TreeGrafter"/>
</dbReference>
<dbReference type="Pfam" id="PF01546">
    <property type="entry name" value="Peptidase_M20"/>
    <property type="match status" value="1"/>
</dbReference>
<dbReference type="Proteomes" id="UP000183015">
    <property type="component" value="Unassembled WGS sequence"/>
</dbReference>
<name>A0A1H7V302_STRJI</name>
<evidence type="ECO:0000313" key="4">
    <source>
        <dbReference type="Proteomes" id="UP000183015"/>
    </source>
</evidence>
<dbReference type="eggNOG" id="COG1473">
    <property type="taxonomic scope" value="Bacteria"/>
</dbReference>
<dbReference type="AlphaFoldDB" id="A0A1H7V302"/>
<dbReference type="InterPro" id="IPR011650">
    <property type="entry name" value="Peptidase_M20_dimer"/>
</dbReference>
<dbReference type="GO" id="GO:0046657">
    <property type="term" value="P:folic acid catabolic process"/>
    <property type="evidence" value="ECO:0007669"/>
    <property type="project" value="TreeGrafter"/>
</dbReference>
<dbReference type="SUPFAM" id="SSF53187">
    <property type="entry name" value="Zn-dependent exopeptidases"/>
    <property type="match status" value="1"/>
</dbReference>
<dbReference type="FunFam" id="3.30.70.360:FF:000004">
    <property type="entry name" value="Peptidase M20 domain-containing protein 2"/>
    <property type="match status" value="1"/>
</dbReference>
<dbReference type="PANTHER" id="PTHR30575">
    <property type="entry name" value="PEPTIDASE M20"/>
    <property type="match status" value="1"/>
</dbReference>
<keyword evidence="3" id="KW-0378">Hydrolase</keyword>
<dbReference type="CDD" id="cd05672">
    <property type="entry name" value="M20_ACY1L2-like"/>
    <property type="match status" value="1"/>
</dbReference>
<dbReference type="STRING" id="235985.SAMN05414137_11743"/>
<organism evidence="3 4">
    <name type="scientific">Streptacidiphilus jiangxiensis</name>
    <dbReference type="NCBI Taxonomy" id="235985"/>
    <lineage>
        <taxon>Bacteria</taxon>
        <taxon>Bacillati</taxon>
        <taxon>Actinomycetota</taxon>
        <taxon>Actinomycetes</taxon>
        <taxon>Kitasatosporales</taxon>
        <taxon>Streptomycetaceae</taxon>
        <taxon>Streptacidiphilus</taxon>
    </lineage>
</organism>
<dbReference type="GO" id="GO:0016805">
    <property type="term" value="F:dipeptidase activity"/>
    <property type="evidence" value="ECO:0007669"/>
    <property type="project" value="InterPro"/>
</dbReference>
<dbReference type="SUPFAM" id="SSF55031">
    <property type="entry name" value="Bacterial exopeptidase dimerisation domain"/>
    <property type="match status" value="1"/>
</dbReference>
<sequence>MSTGAVDTGASTALAQAPDSARAVLRDTIGALEDRLTGLSHRLHANPETAWEEEKAARWTASLLDELGYAVTPGVCELPTAFAARIGSGPLHVALCAEYDALPGLGHACGHNLIAAAAVGAAGALARVADDLGLTVTVLGTPAEEGGGGKILMLERGAFEGVDVAMMVHPGPVDVAEAEPFAVAHLNVQYTGRAAHAAAYPEQGRNAADAFTVAQVGIGLLRQQLPSTTRVHGLVTRGGEAPNAIPERTEGRWYVRASSLEELDRIQGRVEACFRAGALASGCALEIEPESPPYSEFRNDAELVARYRRNAEGIGRRFAPPGDPAARMNRASTDMGNVSRVVRALHPYIGVGSLPAVNHQREFAAACATATADAALLDGALALALTAADLAAGGG</sequence>
<proteinExistence type="inferred from homology"/>
<evidence type="ECO:0000259" key="2">
    <source>
        <dbReference type="Pfam" id="PF07687"/>
    </source>
</evidence>
<dbReference type="PANTHER" id="PTHR30575:SF0">
    <property type="entry name" value="XAA-ARG DIPEPTIDASE"/>
    <property type="match status" value="1"/>
</dbReference>
<reference evidence="4" key="1">
    <citation type="submission" date="2016-10" db="EMBL/GenBank/DDBJ databases">
        <authorList>
            <person name="Varghese N."/>
        </authorList>
    </citation>
    <scope>NUCLEOTIDE SEQUENCE [LARGE SCALE GENOMIC DNA]</scope>
    <source>
        <strain evidence="4">DSM 45096 / BCRC 16803 / CGMCC 4.1857 / CIP 109030 / JCM 12277 / KCTC 19219 / NBRC 100920 / 33214</strain>
    </source>
</reference>
<dbReference type="EMBL" id="FOAZ01000017">
    <property type="protein sequence ID" value="SEM03533.1"/>
    <property type="molecule type" value="Genomic_DNA"/>
</dbReference>
<dbReference type="PIRSF" id="PIRSF037226">
    <property type="entry name" value="Amidohydrolase_ACY1L2_prd"/>
    <property type="match status" value="1"/>
</dbReference>
<gene>
    <name evidence="3" type="ORF">SAMN05414137_11743</name>
</gene>
<feature type="domain" description="Peptidase M20 dimerisation" evidence="2">
    <location>
        <begin position="185"/>
        <end position="276"/>
    </location>
</feature>
<dbReference type="InterPro" id="IPR017439">
    <property type="entry name" value="Amidohydrolase"/>
</dbReference>
<dbReference type="InterPro" id="IPR036264">
    <property type="entry name" value="Bact_exopeptidase_dim_dom"/>
</dbReference>
<dbReference type="RefSeq" id="WP_236655879.1">
    <property type="nucleotide sequence ID" value="NZ_BBPN01000004.1"/>
</dbReference>
<comment type="similarity">
    <text evidence="1">Belongs to the peptidase M20A family.</text>
</comment>
<accession>A0A1H7V302</accession>
<dbReference type="InterPro" id="IPR002933">
    <property type="entry name" value="Peptidase_M20"/>
</dbReference>
<dbReference type="Pfam" id="PF07687">
    <property type="entry name" value="M20_dimer"/>
    <property type="match status" value="1"/>
</dbReference>
<dbReference type="Gene3D" id="3.40.630.10">
    <property type="entry name" value="Zn peptidases"/>
    <property type="match status" value="1"/>
</dbReference>
<protein>
    <recommendedName>
        <fullName evidence="1">Peptidase M20 domain-containing protein 2</fullName>
    </recommendedName>
</protein>
<dbReference type="InterPro" id="IPR052030">
    <property type="entry name" value="Peptidase_M20/M20A_hydrolases"/>
</dbReference>
<dbReference type="GO" id="GO:0071713">
    <property type="term" value="F:para-aminobenzoyl-glutamate hydrolase activity"/>
    <property type="evidence" value="ECO:0007669"/>
    <property type="project" value="TreeGrafter"/>
</dbReference>
<evidence type="ECO:0000313" key="3">
    <source>
        <dbReference type="EMBL" id="SEM03533.1"/>
    </source>
</evidence>
<evidence type="ECO:0000256" key="1">
    <source>
        <dbReference type="PIRNR" id="PIRNR037226"/>
    </source>
</evidence>
<keyword evidence="4" id="KW-1185">Reference proteome</keyword>